<reference evidence="2" key="1">
    <citation type="submission" date="2021-02" db="EMBL/GenBank/DDBJ databases">
        <authorList>
            <person name="Nowell W R."/>
        </authorList>
    </citation>
    <scope>NUCLEOTIDE SEQUENCE</scope>
</reference>
<dbReference type="AlphaFoldDB" id="A0A8S3DU09"/>
<gene>
    <name evidence="2" type="ORF">SMN809_LOCUS57954</name>
</gene>
<proteinExistence type="predicted"/>
<evidence type="ECO:0000313" key="2">
    <source>
        <dbReference type="EMBL" id="CAF5027821.1"/>
    </source>
</evidence>
<sequence>MEASSNSRDGLSSSSSTTTTTITSLQLS</sequence>
<accession>A0A8S3DU09</accession>
<comment type="caution">
    <text evidence="2">The sequence shown here is derived from an EMBL/GenBank/DDBJ whole genome shotgun (WGS) entry which is preliminary data.</text>
</comment>
<evidence type="ECO:0000256" key="1">
    <source>
        <dbReference type="SAM" id="MobiDB-lite"/>
    </source>
</evidence>
<name>A0A8S3DU09_9BILA</name>
<feature type="non-terminal residue" evidence="2">
    <location>
        <position position="28"/>
    </location>
</feature>
<organism evidence="2 3">
    <name type="scientific">Rotaria magnacalcarata</name>
    <dbReference type="NCBI Taxonomy" id="392030"/>
    <lineage>
        <taxon>Eukaryota</taxon>
        <taxon>Metazoa</taxon>
        <taxon>Spiralia</taxon>
        <taxon>Gnathifera</taxon>
        <taxon>Rotifera</taxon>
        <taxon>Eurotatoria</taxon>
        <taxon>Bdelloidea</taxon>
        <taxon>Philodinida</taxon>
        <taxon>Philodinidae</taxon>
        <taxon>Rotaria</taxon>
    </lineage>
</organism>
<dbReference type="Proteomes" id="UP000676336">
    <property type="component" value="Unassembled WGS sequence"/>
</dbReference>
<protein>
    <submittedName>
        <fullName evidence="2">Uncharacterized protein</fullName>
    </submittedName>
</protein>
<feature type="region of interest" description="Disordered" evidence="1">
    <location>
        <begin position="1"/>
        <end position="28"/>
    </location>
</feature>
<dbReference type="EMBL" id="CAJOBI010215199">
    <property type="protein sequence ID" value="CAF5027821.1"/>
    <property type="molecule type" value="Genomic_DNA"/>
</dbReference>
<evidence type="ECO:0000313" key="3">
    <source>
        <dbReference type="Proteomes" id="UP000676336"/>
    </source>
</evidence>